<dbReference type="InterPro" id="IPR014729">
    <property type="entry name" value="Rossmann-like_a/b/a_fold"/>
</dbReference>
<dbReference type="CDD" id="cd07962">
    <property type="entry name" value="Anticodon_Ia_Val"/>
    <property type="match status" value="1"/>
</dbReference>
<evidence type="ECO:0000256" key="4">
    <source>
        <dbReference type="ARBA" id="ARBA00022598"/>
    </source>
</evidence>
<comment type="function">
    <text evidence="10">Catalyzes the attachment of valine to tRNA(Val). As ValRS can inadvertently accommodate and process structurally similar amino acids such as threonine, to avoid such errors, it has a 'posttransfer' editing activity that hydrolyzes mischarged Thr-tRNA(Val) in a tRNA-dependent manner.</text>
</comment>
<keyword evidence="8 10" id="KW-0030">Aminoacyl-tRNA synthetase</keyword>
<dbReference type="Gene3D" id="3.40.50.620">
    <property type="entry name" value="HUPs"/>
    <property type="match status" value="2"/>
</dbReference>
<feature type="short sequence motif" description="'HIGH' region" evidence="10">
    <location>
        <begin position="49"/>
        <end position="59"/>
    </location>
</feature>
<evidence type="ECO:0000259" key="12">
    <source>
        <dbReference type="Pfam" id="PF08264"/>
    </source>
</evidence>
<dbReference type="GO" id="GO:0002161">
    <property type="term" value="F:aminoacyl-tRNA deacylase activity"/>
    <property type="evidence" value="ECO:0007669"/>
    <property type="project" value="InterPro"/>
</dbReference>
<dbReference type="EMBL" id="LRRQ01000137">
    <property type="protein sequence ID" value="OAM88350.1"/>
    <property type="molecule type" value="Genomic_DNA"/>
</dbReference>
<evidence type="ECO:0000256" key="5">
    <source>
        <dbReference type="ARBA" id="ARBA00022741"/>
    </source>
</evidence>
<dbReference type="InterPro" id="IPR001412">
    <property type="entry name" value="aa-tRNA-synth_I_CS"/>
</dbReference>
<dbReference type="Pfam" id="PF08264">
    <property type="entry name" value="Anticodon_1"/>
    <property type="match status" value="1"/>
</dbReference>
<dbReference type="SUPFAM" id="SSF52374">
    <property type="entry name" value="Nucleotidylyl transferase"/>
    <property type="match status" value="1"/>
</dbReference>
<dbReference type="PROSITE" id="PS00178">
    <property type="entry name" value="AA_TRNA_LIGASE_I"/>
    <property type="match status" value="1"/>
</dbReference>
<evidence type="ECO:0000256" key="8">
    <source>
        <dbReference type="ARBA" id="ARBA00023146"/>
    </source>
</evidence>
<evidence type="ECO:0000256" key="1">
    <source>
        <dbReference type="ARBA" id="ARBA00004496"/>
    </source>
</evidence>
<evidence type="ECO:0000256" key="6">
    <source>
        <dbReference type="ARBA" id="ARBA00022840"/>
    </source>
</evidence>
<dbReference type="Gene3D" id="1.10.287.380">
    <property type="entry name" value="Valyl-tRNA synthetase, C-terminal domain"/>
    <property type="match status" value="1"/>
</dbReference>
<proteinExistence type="inferred from homology"/>
<comment type="caution">
    <text evidence="14">The sequence shown here is derived from an EMBL/GenBank/DDBJ whole genome shotgun (WGS) entry which is preliminary data.</text>
</comment>
<dbReference type="GO" id="GO:0005524">
    <property type="term" value="F:ATP binding"/>
    <property type="evidence" value="ECO:0007669"/>
    <property type="project" value="UniProtKB-UniRule"/>
</dbReference>
<keyword evidence="4 10" id="KW-0436">Ligase</keyword>
<dbReference type="EC" id="6.1.1.9" evidence="10"/>
<feature type="short sequence motif" description="'KMSKS' region" evidence="10">
    <location>
        <begin position="624"/>
        <end position="628"/>
    </location>
</feature>
<comment type="domain">
    <text evidence="10">The C-terminal coiled-coil domain is crucial for aminoacylation activity.</text>
</comment>
<dbReference type="InterPro" id="IPR037118">
    <property type="entry name" value="Val-tRNA_synth_C_sf"/>
</dbReference>
<dbReference type="GO" id="GO:0004832">
    <property type="term" value="F:valine-tRNA ligase activity"/>
    <property type="evidence" value="ECO:0007669"/>
    <property type="project" value="UniProtKB-UniRule"/>
</dbReference>
<keyword evidence="6 10" id="KW-0067">ATP-binding</keyword>
<comment type="similarity">
    <text evidence="10">Belongs to the class-I aminoacyl-tRNA synthetase family. ValS type 1 subfamily.</text>
</comment>
<evidence type="ECO:0000259" key="11">
    <source>
        <dbReference type="Pfam" id="PF00133"/>
    </source>
</evidence>
<gene>
    <name evidence="10" type="primary">valS</name>
    <name evidence="14" type="ORF">AW736_19485</name>
</gene>
<dbReference type="InterPro" id="IPR009008">
    <property type="entry name" value="Val/Leu/Ile-tRNA-synth_edit"/>
</dbReference>
<dbReference type="AlphaFoldDB" id="A0A178IED4"/>
<dbReference type="InterPro" id="IPR010978">
    <property type="entry name" value="tRNA-bd_arm"/>
</dbReference>
<dbReference type="PANTHER" id="PTHR11946:SF93">
    <property type="entry name" value="VALINE--TRNA LIGASE, CHLOROPLASTIC_MITOCHONDRIAL 2"/>
    <property type="match status" value="1"/>
</dbReference>
<name>A0A178IED4_9BACT</name>
<accession>A0A178IED4</accession>
<keyword evidence="15" id="KW-1185">Reference proteome</keyword>
<evidence type="ECO:0000256" key="2">
    <source>
        <dbReference type="ARBA" id="ARBA00011245"/>
    </source>
</evidence>
<dbReference type="GO" id="GO:0005829">
    <property type="term" value="C:cytosol"/>
    <property type="evidence" value="ECO:0007669"/>
    <property type="project" value="TreeGrafter"/>
</dbReference>
<dbReference type="GO" id="GO:0006438">
    <property type="term" value="P:valyl-tRNA aminoacylation"/>
    <property type="evidence" value="ECO:0007669"/>
    <property type="project" value="UniProtKB-UniRule"/>
</dbReference>
<evidence type="ECO:0000313" key="14">
    <source>
        <dbReference type="EMBL" id="OAM88350.1"/>
    </source>
</evidence>
<dbReference type="PRINTS" id="PR00986">
    <property type="entry name" value="TRNASYNTHVAL"/>
</dbReference>
<dbReference type="Pfam" id="PF10458">
    <property type="entry name" value="Val_tRNA-synt_C"/>
    <property type="match status" value="1"/>
</dbReference>
<protein>
    <recommendedName>
        <fullName evidence="10">Valine--tRNA ligase</fullName>
        <ecNumber evidence="10">6.1.1.9</ecNumber>
    </recommendedName>
    <alternativeName>
        <fullName evidence="10">Valyl-tRNA synthetase</fullName>
        <shortName evidence="10">ValRS</shortName>
    </alternativeName>
</protein>
<feature type="domain" description="Valyl-tRNA synthetase tRNA-binding arm" evidence="13">
    <location>
        <begin position="952"/>
        <end position="1014"/>
    </location>
</feature>
<sequence length="1014" mass="112638">MAEITKSYDPRDVEKKWYAVWRQANAFAPRAAAPGEPESETCTIVIPPPNVTGILHMGHALNNTLQDVIIRRARLEGKAARWIPGTDHAGIATQTMVEKHLKKTEGKTRYDLGRDEFLKRVWAWRDEKGDHILNQLRQLGCSCDWERTHFTMDPGYSRAVLTAFVDLFRKDHIYRGKRMVNWCPASLTALSDEEVEMRPTKGHIYRCRYELVEPVELFSISDSRFSIEGAVAPAGESARQRPIENPLPPEALSTWNNTTVAAPPADAATPAAGASAPQSKIENRKSKILITHIVLETTRPETIAADVAVAVHPDDPRYRHLVGRKVWRPLGARVQIPVIADAAVDPVFAAGALKVTPAHDKVDFEIGQRHALPVIDSINADGTMNAEAGPELAGLDRFAARKKAAAILEERGNLIEAKPYENNVGYSQRAGVPIEPRLTWQWWLRYPRVEEAKQVVRDGIIQMHPERWSKVYLNWLENIQDWCISRQLWWGHRIPVWYRKGIDRDTLSPADLRDPQKIHVSLDGPADPENWTQEDDVLDTWASSWLWPFATQGWPDEAAMKAAGYDRFYPTTTLATGADIIFFWVARMIMAGLEFTHPGAPVEKRVPFKHVYFNGIVRDKQGRKMSKTLGNSPDPLDLVEKYGADGLRFGLLQIAPLGQDVKFDEDRIEGGKNFCNKLWNACRFRQMSGPMADNTTLAAILARIAPAQLDDDDHALLGALLDTMRVLERAFAEFEFATATQRLYSFFWNDFCDWYVEVAKTRVQDPAAKTHALAIQDLVIREFLLLFAPFAPFITEELWHLLGYAPDGNGAPGSADMSGFSLRSEPVRVPAADTALLQDTRIETADTLAAALAKAGVSVDPAAGASVEKLKQTATLARQLKAEQSAAQKRDVKFLVLADPANWAALSASSAKLARLIGAADIERAGTEPALPAVVTPLGTFYLDTGVKVDPAAERARLAKELAQLEKHIAGTESRLANKAFTDKAPAAVIEGAKKQLADQQAKRAEIERLLNAL</sequence>
<dbReference type="Proteomes" id="UP000078486">
    <property type="component" value="Unassembled WGS sequence"/>
</dbReference>
<evidence type="ECO:0000256" key="3">
    <source>
        <dbReference type="ARBA" id="ARBA00022490"/>
    </source>
</evidence>
<dbReference type="InterPro" id="IPR013155">
    <property type="entry name" value="M/V/L/I-tRNA-synth_anticd-bd"/>
</dbReference>
<dbReference type="InterPro" id="IPR002300">
    <property type="entry name" value="aa-tRNA-synth_Ia"/>
</dbReference>
<evidence type="ECO:0000259" key="13">
    <source>
        <dbReference type="Pfam" id="PF10458"/>
    </source>
</evidence>
<keyword evidence="5 10" id="KW-0547">Nucleotide-binding</keyword>
<feature type="domain" description="Aminoacyl-tRNA synthetase class Ia" evidence="11">
    <location>
        <begin position="16"/>
        <end position="664"/>
    </location>
</feature>
<dbReference type="SUPFAM" id="SSF50677">
    <property type="entry name" value="ValRS/IleRS/LeuRS editing domain"/>
    <property type="match status" value="1"/>
</dbReference>
<dbReference type="Pfam" id="PF00133">
    <property type="entry name" value="tRNA-synt_1"/>
    <property type="match status" value="1"/>
</dbReference>
<comment type="catalytic activity">
    <reaction evidence="9 10">
        <text>tRNA(Val) + L-valine + ATP = L-valyl-tRNA(Val) + AMP + diphosphate</text>
        <dbReference type="Rhea" id="RHEA:10704"/>
        <dbReference type="Rhea" id="RHEA-COMP:9672"/>
        <dbReference type="Rhea" id="RHEA-COMP:9708"/>
        <dbReference type="ChEBI" id="CHEBI:30616"/>
        <dbReference type="ChEBI" id="CHEBI:33019"/>
        <dbReference type="ChEBI" id="CHEBI:57762"/>
        <dbReference type="ChEBI" id="CHEBI:78442"/>
        <dbReference type="ChEBI" id="CHEBI:78537"/>
        <dbReference type="ChEBI" id="CHEBI:456215"/>
        <dbReference type="EC" id="6.1.1.9"/>
    </reaction>
</comment>
<evidence type="ECO:0000256" key="7">
    <source>
        <dbReference type="ARBA" id="ARBA00022917"/>
    </source>
</evidence>
<dbReference type="FunFam" id="3.40.50.620:FF:000032">
    <property type="entry name" value="Valine--tRNA ligase"/>
    <property type="match status" value="1"/>
</dbReference>
<comment type="domain">
    <text evidence="10">ValRS has two distinct active sites: one for aminoacylation and one for editing. The misactivated threonine is translocated from the active site to the editing site.</text>
</comment>
<dbReference type="NCBIfam" id="NF004349">
    <property type="entry name" value="PRK05729.1"/>
    <property type="match status" value="1"/>
</dbReference>
<keyword evidence="10" id="KW-0175">Coiled coil</keyword>
<organism evidence="14 15">
    <name type="scientific">Termitidicoccus mucosus</name>
    <dbReference type="NCBI Taxonomy" id="1184151"/>
    <lineage>
        <taxon>Bacteria</taxon>
        <taxon>Pseudomonadati</taxon>
        <taxon>Verrucomicrobiota</taxon>
        <taxon>Opitutia</taxon>
        <taxon>Opitutales</taxon>
        <taxon>Opitutaceae</taxon>
        <taxon>Termitidicoccus</taxon>
    </lineage>
</organism>
<feature type="domain" description="Methionyl/Valyl/Leucyl/Isoleucyl-tRNA synthetase anticodon-binding" evidence="12">
    <location>
        <begin position="714"/>
        <end position="825"/>
    </location>
</feature>
<dbReference type="SUPFAM" id="SSF47323">
    <property type="entry name" value="Anticodon-binding domain of a subclass of class I aminoacyl-tRNA synthetases"/>
    <property type="match status" value="1"/>
</dbReference>
<keyword evidence="7 10" id="KW-0648">Protein biosynthesis</keyword>
<dbReference type="InterPro" id="IPR033705">
    <property type="entry name" value="Anticodon_Ia_Val"/>
</dbReference>
<dbReference type="InterPro" id="IPR019499">
    <property type="entry name" value="Val-tRNA_synth_tRNA-bd"/>
</dbReference>
<evidence type="ECO:0000313" key="15">
    <source>
        <dbReference type="Proteomes" id="UP000078486"/>
    </source>
</evidence>
<dbReference type="SUPFAM" id="SSF46589">
    <property type="entry name" value="tRNA-binding arm"/>
    <property type="match status" value="1"/>
</dbReference>
<dbReference type="STRING" id="1184151.AW736_19485"/>
<dbReference type="HAMAP" id="MF_02004">
    <property type="entry name" value="Val_tRNA_synth_type1"/>
    <property type="match status" value="1"/>
</dbReference>
<dbReference type="RefSeq" id="WP_084442472.1">
    <property type="nucleotide sequence ID" value="NZ_CP109796.1"/>
</dbReference>
<dbReference type="Gene3D" id="1.10.730.10">
    <property type="entry name" value="Isoleucyl-tRNA Synthetase, Domain 1"/>
    <property type="match status" value="1"/>
</dbReference>
<dbReference type="Gene3D" id="3.90.740.10">
    <property type="entry name" value="Valyl/Leucyl/Isoleucyl-tRNA synthetase, editing domain"/>
    <property type="match status" value="1"/>
</dbReference>
<feature type="binding site" evidence="10">
    <location>
        <position position="627"/>
    </location>
    <ligand>
        <name>ATP</name>
        <dbReference type="ChEBI" id="CHEBI:30616"/>
    </ligand>
</feature>
<comment type="subcellular location">
    <subcellularLocation>
        <location evidence="1 10">Cytoplasm</location>
    </subcellularLocation>
</comment>
<dbReference type="InterPro" id="IPR009080">
    <property type="entry name" value="tRNAsynth_Ia_anticodon-bd"/>
</dbReference>
<evidence type="ECO:0000256" key="10">
    <source>
        <dbReference type="HAMAP-Rule" id="MF_02004"/>
    </source>
</evidence>
<comment type="subunit">
    <text evidence="2 10">Monomer.</text>
</comment>
<evidence type="ECO:0000256" key="9">
    <source>
        <dbReference type="ARBA" id="ARBA00047552"/>
    </source>
</evidence>
<dbReference type="PANTHER" id="PTHR11946">
    <property type="entry name" value="VALYL-TRNA SYNTHETASES"/>
    <property type="match status" value="1"/>
</dbReference>
<dbReference type="InterPro" id="IPR002303">
    <property type="entry name" value="Valyl-tRNA_ligase"/>
</dbReference>
<reference evidence="14 15" key="1">
    <citation type="submission" date="2016-01" db="EMBL/GenBank/DDBJ databases">
        <title>High potential of lignocellulose degradation of a new Verrucomicrobia species.</title>
        <authorList>
            <person name="Wang Y."/>
            <person name="Shi Y."/>
            <person name="Qiu Z."/>
            <person name="Liu S."/>
            <person name="Yang H."/>
        </authorList>
    </citation>
    <scope>NUCLEOTIDE SEQUENCE [LARGE SCALE GENOMIC DNA]</scope>
    <source>
        <strain evidence="14 15">TSB47</strain>
    </source>
</reference>
<feature type="coiled-coil region" evidence="10">
    <location>
        <begin position="955"/>
        <end position="1010"/>
    </location>
</feature>
<keyword evidence="3 10" id="KW-0963">Cytoplasm</keyword>
<dbReference type="OrthoDB" id="9810365at2"/>